<dbReference type="PANTHER" id="PTHR10264:SF83">
    <property type="entry name" value="BLL5629 PROTEIN"/>
    <property type="match status" value="1"/>
</dbReference>
<accession>A0A2W1L458</accession>
<dbReference type="InterPro" id="IPR043202">
    <property type="entry name" value="Band-7_stomatin-like"/>
</dbReference>
<feature type="domain" description="Band 7" evidence="2">
    <location>
        <begin position="2"/>
        <end position="292"/>
    </location>
</feature>
<dbReference type="SUPFAM" id="SSF117892">
    <property type="entry name" value="Band 7/SPFH domain"/>
    <property type="match status" value="1"/>
</dbReference>
<keyword evidence="4" id="KW-1185">Reference proteome</keyword>
<evidence type="ECO:0000256" key="1">
    <source>
        <dbReference type="ARBA" id="ARBA00008164"/>
    </source>
</evidence>
<dbReference type="SMART" id="SM00244">
    <property type="entry name" value="PHB"/>
    <property type="match status" value="1"/>
</dbReference>
<dbReference type="Proteomes" id="UP000249522">
    <property type="component" value="Unassembled WGS sequence"/>
</dbReference>
<organism evidence="3 4">
    <name type="scientific">Paenibacillus sambharensis</name>
    <dbReference type="NCBI Taxonomy" id="1803190"/>
    <lineage>
        <taxon>Bacteria</taxon>
        <taxon>Bacillati</taxon>
        <taxon>Bacillota</taxon>
        <taxon>Bacilli</taxon>
        <taxon>Bacillales</taxon>
        <taxon>Paenibacillaceae</taxon>
        <taxon>Paenibacillus</taxon>
    </lineage>
</organism>
<sequence>MFNKVMIRDGERGLLFRRGSYNKLLGQGVHRLMPFAEEKVAVLDIAKPFVVEDMDLRLFLQDAELLEALEVVQVADHELVLHYENGTFAGVLRAGTHAFWRLLNKHRFDRVDIREPKVPEHVDRAVLPKLVSWLQVFHVASHETGILYYNHVMQAELAPGSYYFWKGPTSVAVKTIDLRRQQLDMIGQEIMTEDKVALRLNFVSQYRITDPLRSLETKSLDDQLYIQLQLVLREYVGTLKLDDLLRMKQEVAGFVLARMQEQGKQYGVEFLSAGVKDIVLPGEVRDILNTVLLAEKKAQATIITRREETASTRSLLNTAKLMDDNQTLYRLKELEFLEKICEKIGHISLSGGGNLLEQLNSLLAAGTADRQKG</sequence>
<evidence type="ECO:0000313" key="4">
    <source>
        <dbReference type="Proteomes" id="UP000249522"/>
    </source>
</evidence>
<dbReference type="OrthoDB" id="5501731at2"/>
<dbReference type="InterPro" id="IPR001107">
    <property type="entry name" value="Band_7"/>
</dbReference>
<comment type="caution">
    <text evidence="3">The sequence shown here is derived from an EMBL/GenBank/DDBJ whole genome shotgun (WGS) entry which is preliminary data.</text>
</comment>
<reference evidence="3 4" key="1">
    <citation type="submission" date="2018-06" db="EMBL/GenBank/DDBJ databases">
        <title>Paenibacillus imtechensis sp. nov.</title>
        <authorList>
            <person name="Pinnaka A.K."/>
            <person name="Singh H."/>
            <person name="Kaur M."/>
        </authorList>
    </citation>
    <scope>NUCLEOTIDE SEQUENCE [LARGE SCALE GENOMIC DNA]</scope>
    <source>
        <strain evidence="3 4">SMB1</strain>
    </source>
</reference>
<evidence type="ECO:0000313" key="3">
    <source>
        <dbReference type="EMBL" id="PZD92960.1"/>
    </source>
</evidence>
<name>A0A2W1L458_9BACL</name>
<comment type="similarity">
    <text evidence="1">Belongs to the band 7/mec-2 family.</text>
</comment>
<proteinExistence type="inferred from homology"/>
<dbReference type="CDD" id="cd13438">
    <property type="entry name" value="SPFH_eoslipins_u2"/>
    <property type="match status" value="1"/>
</dbReference>
<dbReference type="RefSeq" id="WP_111149785.1">
    <property type="nucleotide sequence ID" value="NZ_QKRB01000062.1"/>
</dbReference>
<protein>
    <submittedName>
        <fullName evidence="3">Slipin family protein</fullName>
    </submittedName>
</protein>
<dbReference type="Gene3D" id="3.30.479.30">
    <property type="entry name" value="Band 7 domain"/>
    <property type="match status" value="1"/>
</dbReference>
<dbReference type="PANTHER" id="PTHR10264">
    <property type="entry name" value="BAND 7 PROTEIN-RELATED"/>
    <property type="match status" value="1"/>
</dbReference>
<dbReference type="EMBL" id="QKRB01000062">
    <property type="protein sequence ID" value="PZD92960.1"/>
    <property type="molecule type" value="Genomic_DNA"/>
</dbReference>
<evidence type="ECO:0000259" key="2">
    <source>
        <dbReference type="SMART" id="SM00244"/>
    </source>
</evidence>
<dbReference type="InterPro" id="IPR036013">
    <property type="entry name" value="Band_7/SPFH_dom_sf"/>
</dbReference>
<dbReference type="AlphaFoldDB" id="A0A2W1L458"/>
<dbReference type="Pfam" id="PF01145">
    <property type="entry name" value="Band_7"/>
    <property type="match status" value="1"/>
</dbReference>
<gene>
    <name evidence="3" type="ORF">DNH61_25505</name>
</gene>
<dbReference type="GO" id="GO:0005886">
    <property type="term" value="C:plasma membrane"/>
    <property type="evidence" value="ECO:0007669"/>
    <property type="project" value="InterPro"/>
</dbReference>